<dbReference type="RefSeq" id="XP_004515027.1">
    <property type="nucleotide sequence ID" value="XM_004514970.1"/>
</dbReference>
<dbReference type="PROSITE" id="PS50181">
    <property type="entry name" value="FBOX"/>
    <property type="match status" value="1"/>
</dbReference>
<evidence type="ECO:0000313" key="2">
    <source>
        <dbReference type="Proteomes" id="UP000087171"/>
    </source>
</evidence>
<dbReference type="InterPro" id="IPR036047">
    <property type="entry name" value="F-box-like_dom_sf"/>
</dbReference>
<gene>
    <name evidence="3" type="primary">LOC101504582</name>
</gene>
<dbReference type="CDD" id="cd22160">
    <property type="entry name" value="F-box_AtFBL13-like"/>
    <property type="match status" value="1"/>
</dbReference>
<organism evidence="2 3">
    <name type="scientific">Cicer arietinum</name>
    <name type="common">Chickpea</name>
    <name type="synonym">Garbanzo</name>
    <dbReference type="NCBI Taxonomy" id="3827"/>
    <lineage>
        <taxon>Eukaryota</taxon>
        <taxon>Viridiplantae</taxon>
        <taxon>Streptophyta</taxon>
        <taxon>Embryophyta</taxon>
        <taxon>Tracheophyta</taxon>
        <taxon>Spermatophyta</taxon>
        <taxon>Magnoliopsida</taxon>
        <taxon>eudicotyledons</taxon>
        <taxon>Gunneridae</taxon>
        <taxon>Pentapetalae</taxon>
        <taxon>rosids</taxon>
        <taxon>fabids</taxon>
        <taxon>Fabales</taxon>
        <taxon>Fabaceae</taxon>
        <taxon>Papilionoideae</taxon>
        <taxon>50 kb inversion clade</taxon>
        <taxon>NPAAA clade</taxon>
        <taxon>Hologalegina</taxon>
        <taxon>IRL clade</taxon>
        <taxon>Cicereae</taxon>
        <taxon>Cicer</taxon>
    </lineage>
</organism>
<dbReference type="Proteomes" id="UP000087171">
    <property type="component" value="Unplaced"/>
</dbReference>
<dbReference type="eggNOG" id="ENOG502RZUA">
    <property type="taxonomic scope" value="Eukaryota"/>
</dbReference>
<dbReference type="Gene3D" id="3.80.10.10">
    <property type="entry name" value="Ribonuclease Inhibitor"/>
    <property type="match status" value="1"/>
</dbReference>
<protein>
    <submittedName>
        <fullName evidence="3">F-box protein At1g80960-like</fullName>
    </submittedName>
</protein>
<dbReference type="OrthoDB" id="586691at2759"/>
<evidence type="ECO:0000313" key="3">
    <source>
        <dbReference type="RefSeq" id="XP_004515027.1"/>
    </source>
</evidence>
<dbReference type="PANTHER" id="PTHR32153">
    <property type="entry name" value="OJ000223_09.16 PROTEIN"/>
    <property type="match status" value="1"/>
</dbReference>
<dbReference type="InterPro" id="IPR001810">
    <property type="entry name" value="F-box_dom"/>
</dbReference>
<dbReference type="InterPro" id="IPR032675">
    <property type="entry name" value="LRR_dom_sf"/>
</dbReference>
<dbReference type="AlphaFoldDB" id="A0A1S2Z4P4"/>
<dbReference type="InterPro" id="IPR053781">
    <property type="entry name" value="F-box_AtFBL13-like"/>
</dbReference>
<keyword evidence="2" id="KW-1185">Reference proteome</keyword>
<name>A0A1S2Z4P4_CICAR</name>
<feature type="domain" description="F-box" evidence="1">
    <location>
        <begin position="16"/>
        <end position="66"/>
    </location>
</feature>
<dbReference type="SUPFAM" id="SSF81383">
    <property type="entry name" value="F-box domain"/>
    <property type="match status" value="1"/>
</dbReference>
<dbReference type="KEGG" id="cam:101504582"/>
<proteinExistence type="predicted"/>
<accession>A0A1S2Z4P4</accession>
<reference evidence="3" key="1">
    <citation type="submission" date="2025-08" db="UniProtKB">
        <authorList>
            <consortium name="RefSeq"/>
        </authorList>
    </citation>
    <scope>IDENTIFICATION</scope>
    <source>
        <tissue evidence="3">Etiolated seedlings</tissue>
    </source>
</reference>
<sequence length="346" mass="40080">MSIQSSKKEVNGKEIVDFISQLPDDILFLIISSLSIDDAVKTSVLSKRWIYLRNNVSHFDFDWTHMLKPLPKVYNRISYNKFLKSLATEEHAKKYSEIVNTILHQHIGDYLINSVLPAFKSCEKLKILKLEKMSMVDSIINGILKNCFGLEKFCLIESDGFDSLKIENKNLKYLELLLLDVEEIDVNVEELHVLVIDSLRCPPKGLRIYSQNLWNFSYTCNLDPLSDPQDILQTREIFENCSNLLVEESSVFTATFDDCALPFPNSMFWENREVPDFVCMKLKFVTVKRFTGKALEISFLKHLITRAYMMKKLQVICDSTVVNKGKYLWSLRRASTNLSILFKSKI</sequence>
<evidence type="ECO:0000259" key="1">
    <source>
        <dbReference type="PROSITE" id="PS50181"/>
    </source>
</evidence>
<dbReference type="PaxDb" id="3827-XP_004515027.1"/>
<dbReference type="Pfam" id="PF00646">
    <property type="entry name" value="F-box"/>
    <property type="match status" value="1"/>
</dbReference>
<dbReference type="InterPro" id="IPR044997">
    <property type="entry name" value="F-box_plant"/>
</dbReference>
<dbReference type="GeneID" id="101504582"/>